<dbReference type="RefSeq" id="WP_148925626.1">
    <property type="nucleotide sequence ID" value="NZ_VNHQ01000013.1"/>
</dbReference>
<sequence length="78" mass="8925">MNKKTEPLTAEQALHQLTQIELVPGIWQKTCPRFVEALGGPDELLKRSEMTCVGPMPRLTAAEWEMASREFEDNRGRR</sequence>
<organism evidence="1 2">
    <name type="scientific">Stutzerimonas stutzeri</name>
    <name type="common">Pseudomonas stutzeri</name>
    <dbReference type="NCBI Taxonomy" id="316"/>
    <lineage>
        <taxon>Bacteria</taxon>
        <taxon>Pseudomonadati</taxon>
        <taxon>Pseudomonadota</taxon>
        <taxon>Gammaproteobacteria</taxon>
        <taxon>Pseudomonadales</taxon>
        <taxon>Pseudomonadaceae</taxon>
        <taxon>Stutzerimonas</taxon>
    </lineage>
</organism>
<proteinExistence type="predicted"/>
<dbReference type="Proteomes" id="UP000324282">
    <property type="component" value="Unassembled WGS sequence"/>
</dbReference>
<accession>A0A5S5BCF4</accession>
<dbReference type="OrthoDB" id="9156142at2"/>
<dbReference type="EMBL" id="VNHQ01000013">
    <property type="protein sequence ID" value="TYP64022.1"/>
    <property type="molecule type" value="Genomic_DNA"/>
</dbReference>
<evidence type="ECO:0000313" key="1">
    <source>
        <dbReference type="EMBL" id="TYP64022.1"/>
    </source>
</evidence>
<name>A0A5S5BCF4_STUST</name>
<dbReference type="AlphaFoldDB" id="A0A5S5BCF4"/>
<gene>
    <name evidence="1" type="ORF">A9A72_123805</name>
</gene>
<reference evidence="1 2" key="1">
    <citation type="submission" date="2019-07" db="EMBL/GenBank/DDBJ databases">
        <title>Deep subsurface shale carbon reservoir microbial communities from Ohio and West Virginia, USA.</title>
        <authorList>
            <person name="Wrighton K."/>
        </authorList>
    </citation>
    <scope>NUCLEOTIDE SEQUENCE [LARGE SCALE GENOMIC DNA]</scope>
    <source>
        <strain evidence="1 2">NP_8Ht</strain>
    </source>
</reference>
<evidence type="ECO:0000313" key="2">
    <source>
        <dbReference type="Proteomes" id="UP000324282"/>
    </source>
</evidence>
<protein>
    <submittedName>
        <fullName evidence="1">Uncharacterized protein</fullName>
    </submittedName>
</protein>
<comment type="caution">
    <text evidence="1">The sequence shown here is derived from an EMBL/GenBank/DDBJ whole genome shotgun (WGS) entry which is preliminary data.</text>
</comment>